<dbReference type="Proteomes" id="UP001501257">
    <property type="component" value="Unassembled WGS sequence"/>
</dbReference>
<dbReference type="InterPro" id="IPR025327">
    <property type="entry name" value="DUF4233"/>
</dbReference>
<feature type="transmembrane region" description="Helical" evidence="1">
    <location>
        <begin position="88"/>
        <end position="116"/>
    </location>
</feature>
<proteinExistence type="predicted"/>
<gene>
    <name evidence="2" type="ORF">GCM10025778_36910</name>
</gene>
<dbReference type="EMBL" id="BAABLK010000094">
    <property type="protein sequence ID" value="GAA5229152.1"/>
    <property type="molecule type" value="Genomic_DNA"/>
</dbReference>
<evidence type="ECO:0000256" key="1">
    <source>
        <dbReference type="SAM" id="Phobius"/>
    </source>
</evidence>
<reference evidence="3" key="1">
    <citation type="journal article" date="2019" name="Int. J. Syst. Evol. Microbiol.">
        <title>The Global Catalogue of Microorganisms (GCM) 10K type strain sequencing project: providing services to taxonomists for standard genome sequencing and annotation.</title>
        <authorList>
            <consortium name="The Broad Institute Genomics Platform"/>
            <consortium name="The Broad Institute Genome Sequencing Center for Infectious Disease"/>
            <person name="Wu L."/>
            <person name="Ma J."/>
        </authorList>
    </citation>
    <scope>NUCLEOTIDE SEQUENCE [LARGE SCALE GENOMIC DNA]</scope>
    <source>
        <strain evidence="3">JCM 18952</strain>
    </source>
</reference>
<organism evidence="2 3">
    <name type="scientific">Paeniglutamicibacter antarcticus</name>
    <dbReference type="NCBI Taxonomy" id="494023"/>
    <lineage>
        <taxon>Bacteria</taxon>
        <taxon>Bacillati</taxon>
        <taxon>Actinomycetota</taxon>
        <taxon>Actinomycetes</taxon>
        <taxon>Micrococcales</taxon>
        <taxon>Micrococcaceae</taxon>
        <taxon>Paeniglutamicibacter</taxon>
    </lineage>
</organism>
<evidence type="ECO:0000313" key="2">
    <source>
        <dbReference type="EMBL" id="GAA5229152.1"/>
    </source>
</evidence>
<name>A0ABP9TTX3_9MICC</name>
<protein>
    <recommendedName>
        <fullName evidence="4">DUF4233 domain-containing protein</fullName>
    </recommendedName>
</protein>
<keyword evidence="1" id="KW-1133">Transmembrane helix</keyword>
<keyword evidence="3" id="KW-1185">Reference proteome</keyword>
<evidence type="ECO:0000313" key="3">
    <source>
        <dbReference type="Proteomes" id="UP001501257"/>
    </source>
</evidence>
<feature type="transmembrane region" description="Helical" evidence="1">
    <location>
        <begin position="21"/>
        <end position="47"/>
    </location>
</feature>
<accession>A0ABP9TTX3</accession>
<keyword evidence="1" id="KW-0812">Transmembrane</keyword>
<keyword evidence="1" id="KW-0472">Membrane</keyword>
<dbReference type="Pfam" id="PF14017">
    <property type="entry name" value="DUF4233"/>
    <property type="match status" value="1"/>
</dbReference>
<evidence type="ECO:0008006" key="4">
    <source>
        <dbReference type="Google" id="ProtNLM"/>
    </source>
</evidence>
<comment type="caution">
    <text evidence="2">The sequence shown here is derived from an EMBL/GenBank/DDBJ whole genome shotgun (WGS) entry which is preliminary data.</text>
</comment>
<dbReference type="RefSeq" id="WP_210100969.1">
    <property type="nucleotide sequence ID" value="NZ_BAABLK010000094.1"/>
</dbReference>
<sequence>MAKMTKAQREWRPGQPKKVRSTRVLFASTVLTLEALLALFVALALFGLKRDEFAPVMVLGAGALMAVACTMTCALLKKPVGYAIGWALQLLFILTGFLLPSMFFIGAAFAATWWYAVTKGHTMDLETARRAREQEVWDAEHPEAETGPEQA</sequence>
<feature type="transmembrane region" description="Helical" evidence="1">
    <location>
        <begin position="53"/>
        <end position="76"/>
    </location>
</feature>